<dbReference type="InParanoid" id="A0A1X7VFN7"/>
<dbReference type="OrthoDB" id="8739725at2759"/>
<dbReference type="InterPro" id="IPR055469">
    <property type="entry name" value="DUF7041"/>
</dbReference>
<protein>
    <recommendedName>
        <fullName evidence="1">DUF7041 domain-containing protein</fullName>
    </recommendedName>
</protein>
<name>A0A1X7VFN7_AMPQE</name>
<sequence>MQRYSARGGATLPHFVTWTATGLSLGTLVSGLTKSADESTLTGAQTPAASVSYVAVKLPPFWPANPEVWFAQVEKRFSTRGITKWKTTYDYIVSSFSLQKATEIHYFIKSPDTNEYDAIKAALIQRTAASRHNRLQQIFQGEELGNGKPSQLLRHMEQLLGDHLSHHTAELLKKHSCYLGM</sequence>
<dbReference type="PANTHER" id="PTHR33327">
    <property type="entry name" value="ENDONUCLEASE"/>
    <property type="match status" value="1"/>
</dbReference>
<dbReference type="Pfam" id="PF23055">
    <property type="entry name" value="DUF7041"/>
    <property type="match status" value="1"/>
</dbReference>
<organism evidence="2">
    <name type="scientific">Amphimedon queenslandica</name>
    <name type="common">Sponge</name>
    <dbReference type="NCBI Taxonomy" id="400682"/>
    <lineage>
        <taxon>Eukaryota</taxon>
        <taxon>Metazoa</taxon>
        <taxon>Porifera</taxon>
        <taxon>Demospongiae</taxon>
        <taxon>Heteroscleromorpha</taxon>
        <taxon>Haplosclerida</taxon>
        <taxon>Niphatidae</taxon>
        <taxon>Amphimedon</taxon>
    </lineage>
</organism>
<accession>A0A1X7VFN7</accession>
<dbReference type="PANTHER" id="PTHR33327:SF3">
    <property type="entry name" value="RNA-DIRECTED DNA POLYMERASE"/>
    <property type="match status" value="1"/>
</dbReference>
<reference evidence="2" key="1">
    <citation type="submission" date="2017-05" db="UniProtKB">
        <authorList>
            <consortium name="EnsemblMetazoa"/>
        </authorList>
    </citation>
    <scope>IDENTIFICATION</scope>
</reference>
<proteinExistence type="predicted"/>
<evidence type="ECO:0000313" key="2">
    <source>
        <dbReference type="EnsemblMetazoa" id="Aqu2.1.38856_001"/>
    </source>
</evidence>
<feature type="domain" description="DUF7041" evidence="1">
    <location>
        <begin position="58"/>
        <end position="139"/>
    </location>
</feature>
<dbReference type="AlphaFoldDB" id="A0A1X7VFN7"/>
<evidence type="ECO:0000259" key="1">
    <source>
        <dbReference type="Pfam" id="PF23055"/>
    </source>
</evidence>
<dbReference type="EnsemblMetazoa" id="Aqu2.1.38856_001">
    <property type="protein sequence ID" value="Aqu2.1.38856_001"/>
    <property type="gene ID" value="Aqu2.1.38856"/>
</dbReference>